<keyword evidence="3" id="KW-1185">Reference proteome</keyword>
<dbReference type="Proteomes" id="UP001163846">
    <property type="component" value="Unassembled WGS sequence"/>
</dbReference>
<organism evidence="2 3">
    <name type="scientific">Lentinula raphanica</name>
    <dbReference type="NCBI Taxonomy" id="153919"/>
    <lineage>
        <taxon>Eukaryota</taxon>
        <taxon>Fungi</taxon>
        <taxon>Dikarya</taxon>
        <taxon>Basidiomycota</taxon>
        <taxon>Agaricomycotina</taxon>
        <taxon>Agaricomycetes</taxon>
        <taxon>Agaricomycetidae</taxon>
        <taxon>Agaricales</taxon>
        <taxon>Marasmiineae</taxon>
        <taxon>Omphalotaceae</taxon>
        <taxon>Lentinula</taxon>
    </lineage>
</organism>
<protein>
    <submittedName>
        <fullName evidence="2">Uncharacterized protein</fullName>
    </submittedName>
</protein>
<accession>A0AA38UCD9</accession>
<feature type="region of interest" description="Disordered" evidence="1">
    <location>
        <begin position="1"/>
        <end position="23"/>
    </location>
</feature>
<dbReference type="EMBL" id="MU806275">
    <property type="protein sequence ID" value="KAJ3837044.1"/>
    <property type="molecule type" value="Genomic_DNA"/>
</dbReference>
<name>A0AA38UCD9_9AGAR</name>
<proteinExistence type="predicted"/>
<evidence type="ECO:0000256" key="1">
    <source>
        <dbReference type="SAM" id="MobiDB-lite"/>
    </source>
</evidence>
<dbReference type="AlphaFoldDB" id="A0AA38UCD9"/>
<gene>
    <name evidence="2" type="ORF">F5878DRAFT_623550</name>
</gene>
<feature type="compositionally biased region" description="Basic and acidic residues" evidence="1">
    <location>
        <begin position="10"/>
        <end position="23"/>
    </location>
</feature>
<evidence type="ECO:0000313" key="3">
    <source>
        <dbReference type="Proteomes" id="UP001163846"/>
    </source>
</evidence>
<evidence type="ECO:0000313" key="2">
    <source>
        <dbReference type="EMBL" id="KAJ3837044.1"/>
    </source>
</evidence>
<reference evidence="2" key="1">
    <citation type="submission" date="2022-08" db="EMBL/GenBank/DDBJ databases">
        <authorList>
            <consortium name="DOE Joint Genome Institute"/>
            <person name="Min B."/>
            <person name="Riley R."/>
            <person name="Sierra-Patev S."/>
            <person name="Naranjo-Ortiz M."/>
            <person name="Looney B."/>
            <person name="Konkel Z."/>
            <person name="Slot J.C."/>
            <person name="Sakamoto Y."/>
            <person name="Steenwyk J.L."/>
            <person name="Rokas A."/>
            <person name="Carro J."/>
            <person name="Camarero S."/>
            <person name="Ferreira P."/>
            <person name="Molpeceres G."/>
            <person name="Ruiz-Duenas F.J."/>
            <person name="Serrano A."/>
            <person name="Henrissat B."/>
            <person name="Drula E."/>
            <person name="Hughes K.W."/>
            <person name="Mata J.L."/>
            <person name="Ishikawa N.K."/>
            <person name="Vargas-Isla R."/>
            <person name="Ushijima S."/>
            <person name="Smith C.A."/>
            <person name="Ahrendt S."/>
            <person name="Andreopoulos W."/>
            <person name="He G."/>
            <person name="Labutti K."/>
            <person name="Lipzen A."/>
            <person name="Ng V."/>
            <person name="Sandor L."/>
            <person name="Barry K."/>
            <person name="Martinez A.T."/>
            <person name="Xiao Y."/>
            <person name="Gibbons J.G."/>
            <person name="Terashima K."/>
            <person name="Hibbett D.S."/>
            <person name="Grigoriev I.V."/>
        </authorList>
    </citation>
    <scope>NUCLEOTIDE SEQUENCE</scope>
    <source>
        <strain evidence="2">TFB9207</strain>
    </source>
</reference>
<comment type="caution">
    <text evidence="2">The sequence shown here is derived from an EMBL/GenBank/DDBJ whole genome shotgun (WGS) entry which is preliminary data.</text>
</comment>
<sequence>MRKFLRKFKSSQDSRGQDPESRDIRSDMFNQAHDFTITDPTFNAAARDINNYYYLSTDEEKKLQDWLAAPDCSINFATALNQRVVGTGQWILNNPIYLEWEKKGSILWIQGKGCLFLHYSWIR</sequence>